<dbReference type="SMART" id="SM00450">
    <property type="entry name" value="RHOD"/>
    <property type="match status" value="2"/>
</dbReference>
<dbReference type="CDD" id="cd01449">
    <property type="entry name" value="TST_Repeat_2"/>
    <property type="match status" value="1"/>
</dbReference>
<reference evidence="5 6" key="1">
    <citation type="submission" date="2018-06" db="EMBL/GenBank/DDBJ databases">
        <title>Comparative genomics of Brasilonema spp. strains.</title>
        <authorList>
            <person name="Alvarenga D.O."/>
            <person name="Fiore M.F."/>
            <person name="Varani A.M."/>
        </authorList>
    </citation>
    <scope>NUCLEOTIDE SEQUENCE [LARGE SCALE GENOMIC DNA]</scope>
    <source>
        <strain evidence="5 6">SPC951</strain>
    </source>
</reference>
<dbReference type="PROSITE" id="PS50206">
    <property type="entry name" value="RHODANESE_3"/>
    <property type="match status" value="2"/>
</dbReference>
<evidence type="ECO:0000256" key="3">
    <source>
        <dbReference type="RuleBase" id="RU000507"/>
    </source>
</evidence>
<keyword evidence="3" id="KW-0808">Transferase</keyword>
<dbReference type="PANTHER" id="PTHR43855:SF1">
    <property type="entry name" value="THIOSULFATE SULFURTRANSFERASE"/>
    <property type="match status" value="1"/>
</dbReference>
<accession>A0ABX1PGG0</accession>
<feature type="domain" description="Rhodanese" evidence="4">
    <location>
        <begin position="23"/>
        <end position="129"/>
    </location>
</feature>
<evidence type="ECO:0000313" key="6">
    <source>
        <dbReference type="Proteomes" id="UP000718564"/>
    </source>
</evidence>
<proteinExistence type="predicted"/>
<dbReference type="EMBL" id="QMEB01000390">
    <property type="protein sequence ID" value="NMG23043.1"/>
    <property type="molecule type" value="Genomic_DNA"/>
</dbReference>
<dbReference type="InterPro" id="IPR001763">
    <property type="entry name" value="Rhodanese-like_dom"/>
</dbReference>
<name>A0ABX1PGG0_9CYAN</name>
<gene>
    <name evidence="5" type="ORF">DP116_27945</name>
</gene>
<dbReference type="InterPro" id="IPR051126">
    <property type="entry name" value="Thiosulfate_sulfurtransferase"/>
</dbReference>
<dbReference type="InterPro" id="IPR036873">
    <property type="entry name" value="Rhodanese-like_dom_sf"/>
</dbReference>
<comment type="catalytic activity">
    <reaction evidence="2">
        <text>thiosulfate + hydrogen cyanide = thiocyanate + sulfite + 2 H(+)</text>
        <dbReference type="Rhea" id="RHEA:16881"/>
        <dbReference type="ChEBI" id="CHEBI:15378"/>
        <dbReference type="ChEBI" id="CHEBI:17359"/>
        <dbReference type="ChEBI" id="CHEBI:18022"/>
        <dbReference type="ChEBI" id="CHEBI:18407"/>
        <dbReference type="ChEBI" id="CHEBI:33542"/>
        <dbReference type="EC" id="2.8.1.1"/>
    </reaction>
</comment>
<dbReference type="CDD" id="cd01448">
    <property type="entry name" value="TST_Repeat_1"/>
    <property type="match status" value="1"/>
</dbReference>
<protein>
    <recommendedName>
        <fullName evidence="3">Sulfurtransferase</fullName>
    </recommendedName>
</protein>
<keyword evidence="6" id="KW-1185">Reference proteome</keyword>
<sequence>MSPLNYAHPEVIVETEWVADHLHDPKVRLVEVDMDATAYDSGHIPGAIFWNGFTTILQPDFRFNFDKKALEELLGRSGIANDTTVVIYGNHNAIAPIIFWFLKIFGHDDVRVMNGGRKKWVVEERPLLTETPSITTTTYTQQDGNYSIRALQEQVQASIGKSDRVLLDVRTPEEYRGEWFSTKPPEGTERAGHIPGAVHIPYESALNEDETFKSAEELYALYSNKGVTPDKEVITYCAIGGRSSHTWFVLKYLLGYQNVRNYDGSWNEWGKQPDTPVEVQSLVI</sequence>
<dbReference type="Pfam" id="PF00581">
    <property type="entry name" value="Rhodanese"/>
    <property type="match status" value="2"/>
</dbReference>
<evidence type="ECO:0000256" key="1">
    <source>
        <dbReference type="ARBA" id="ARBA00022737"/>
    </source>
</evidence>
<evidence type="ECO:0000259" key="4">
    <source>
        <dbReference type="PROSITE" id="PS50206"/>
    </source>
</evidence>
<evidence type="ECO:0000313" key="5">
    <source>
        <dbReference type="EMBL" id="NMG23043.1"/>
    </source>
</evidence>
<dbReference type="PANTHER" id="PTHR43855">
    <property type="entry name" value="THIOSULFATE SULFURTRANSFERASE"/>
    <property type="match status" value="1"/>
</dbReference>
<dbReference type="SUPFAM" id="SSF52821">
    <property type="entry name" value="Rhodanese/Cell cycle control phosphatase"/>
    <property type="match status" value="2"/>
</dbReference>
<dbReference type="InterPro" id="IPR001307">
    <property type="entry name" value="Thiosulphate_STrfase_CS"/>
</dbReference>
<comment type="caution">
    <text evidence="5">The sequence shown here is derived from an EMBL/GenBank/DDBJ whole genome shotgun (WGS) entry which is preliminary data.</text>
</comment>
<dbReference type="PROSITE" id="PS00683">
    <property type="entry name" value="RHODANESE_2"/>
    <property type="match status" value="1"/>
</dbReference>
<keyword evidence="1" id="KW-0677">Repeat</keyword>
<dbReference type="RefSeq" id="WP_169158208.1">
    <property type="nucleotide sequence ID" value="NZ_CAWPJE010000425.1"/>
</dbReference>
<evidence type="ECO:0000256" key="2">
    <source>
        <dbReference type="ARBA" id="ARBA00047549"/>
    </source>
</evidence>
<dbReference type="Gene3D" id="3.40.250.10">
    <property type="entry name" value="Rhodanese-like domain"/>
    <property type="match status" value="2"/>
</dbReference>
<feature type="domain" description="Rhodanese" evidence="4">
    <location>
        <begin position="160"/>
        <end position="278"/>
    </location>
</feature>
<dbReference type="Proteomes" id="UP000718564">
    <property type="component" value="Unassembled WGS sequence"/>
</dbReference>
<organism evidence="5 6">
    <name type="scientific">Brasilonema bromeliae SPC951</name>
    <dbReference type="NCBI Taxonomy" id="385972"/>
    <lineage>
        <taxon>Bacteria</taxon>
        <taxon>Bacillati</taxon>
        <taxon>Cyanobacteriota</taxon>
        <taxon>Cyanophyceae</taxon>
        <taxon>Nostocales</taxon>
        <taxon>Scytonemataceae</taxon>
        <taxon>Brasilonema</taxon>
        <taxon>Bromeliae group (in: Brasilonema)</taxon>
    </lineage>
</organism>